<name>A0A7T0P9U2_9CORY</name>
<dbReference type="EMBL" id="CP064954">
    <property type="protein sequence ID" value="QPK78301.1"/>
    <property type="molecule type" value="Genomic_DNA"/>
</dbReference>
<proteinExistence type="predicted"/>
<reference evidence="1 2" key="1">
    <citation type="submission" date="2020-11" db="EMBL/GenBank/DDBJ databases">
        <title>Corynebacterium sp. ZJ-599.</title>
        <authorList>
            <person name="Zhou J."/>
        </authorList>
    </citation>
    <scope>NUCLEOTIDE SEQUENCE [LARGE SCALE GENOMIC DNA]</scope>
    <source>
        <strain evidence="1 2">ZJ-599</strain>
    </source>
</reference>
<sequence>MNSIDDLTPEQQERYHELADHWEYITGQLDIPYQPISIEPAWFDGDPVTISAVSRNWGPRITFRSFIPAATPNACSEFLLIEDGDFRYTLEIRLNTIGVERGIYLAKKALALFRAEQVGR</sequence>
<evidence type="ECO:0008006" key="3">
    <source>
        <dbReference type="Google" id="ProtNLM"/>
    </source>
</evidence>
<dbReference type="AlphaFoldDB" id="A0A7T0P9U2"/>
<accession>A0A7T0P9U2</accession>
<keyword evidence="2" id="KW-1185">Reference proteome</keyword>
<evidence type="ECO:0000313" key="1">
    <source>
        <dbReference type="EMBL" id="QPK78301.1"/>
    </source>
</evidence>
<gene>
    <name evidence="1" type="ORF">G7Y31_06840</name>
</gene>
<dbReference type="KEGG" id="cliz:G7Y31_06840"/>
<organism evidence="1 2">
    <name type="scientific">Corynebacterium lizhenjunii</name>
    <dbReference type="NCBI Taxonomy" id="2709394"/>
    <lineage>
        <taxon>Bacteria</taxon>
        <taxon>Bacillati</taxon>
        <taxon>Actinomycetota</taxon>
        <taxon>Actinomycetes</taxon>
        <taxon>Mycobacteriales</taxon>
        <taxon>Corynebacteriaceae</taxon>
        <taxon>Corynebacterium</taxon>
    </lineage>
</organism>
<evidence type="ECO:0000313" key="2">
    <source>
        <dbReference type="Proteomes" id="UP000594681"/>
    </source>
</evidence>
<dbReference type="RefSeq" id="WP_165006440.1">
    <property type="nucleotide sequence ID" value="NZ_CP064954.1"/>
</dbReference>
<protein>
    <recommendedName>
        <fullName evidence="3">YdhG-like domain-containing protein</fullName>
    </recommendedName>
</protein>
<dbReference type="Proteomes" id="UP000594681">
    <property type="component" value="Chromosome"/>
</dbReference>